<keyword evidence="14" id="KW-1185">Reference proteome</keyword>
<dbReference type="Proteomes" id="UP000605846">
    <property type="component" value="Unassembled WGS sequence"/>
</dbReference>
<keyword evidence="10" id="KW-0943">RNA-mediated gene silencing</keyword>
<dbReference type="InterPro" id="IPR026610">
    <property type="entry name" value="Hen1"/>
</dbReference>
<dbReference type="Gene3D" id="3.40.50.150">
    <property type="entry name" value="Vaccinia Virus protein VP39"/>
    <property type="match status" value="1"/>
</dbReference>
<dbReference type="GO" id="GO:0003723">
    <property type="term" value="F:RNA binding"/>
    <property type="evidence" value="ECO:0007669"/>
    <property type="project" value="UniProtKB-KW"/>
</dbReference>
<gene>
    <name evidence="13" type="primary">HENMT1</name>
    <name evidence="13" type="ORF">EC973_001899</name>
</gene>
<accession>A0A8H7BT34</accession>
<dbReference type="PANTHER" id="PTHR21404">
    <property type="entry name" value="HEN1"/>
    <property type="match status" value="1"/>
</dbReference>
<sequence length="398" mass="46317">MEEDQIQSVTFTPPLWRQRRSFILQILKKHKVTTVLDYGCGEASVLSFLIPPSMDDVHFTKLAGLDIEKEVLEAAITACQPWETDYSQLREKPLTIDIFQGSVDQPDRRLFGYEAIICSEVIEHLYPSTLDRLFEVTLGSYNPRLLILTTPNAEYNIHFKSLKYGQLDAIFRHDDHKFEWTRKEFETWCIAGADKYHYNVEFHGIGIMDGQSYESTTGYCTQACIFTRLSDQQNPILIEDEPHQLLQHIEFPYYCEPALPDHVIFEEIESFIQLLCIAEERYPPPKPEPCKAKAWPEWCELDWTLPDQHMLPPLRAIERQRRRTKAPLRIAVSSLWDILRIRQICGTASRMTNVLLMHPEDYELQGEHIVVNKSFDITEDDEESIKSVSSMSEGEEKE</sequence>
<dbReference type="GO" id="GO:0046872">
    <property type="term" value="F:metal ion binding"/>
    <property type="evidence" value="ECO:0007669"/>
    <property type="project" value="UniProtKB-KW"/>
</dbReference>
<reference evidence="13" key="1">
    <citation type="submission" date="2020-01" db="EMBL/GenBank/DDBJ databases">
        <title>Genome Sequencing of Three Apophysomyces-Like Fungal Strains Confirms a Novel Fungal Genus in the Mucoromycota with divergent Burkholderia-like Endosymbiotic Bacteria.</title>
        <authorList>
            <person name="Stajich J.E."/>
            <person name="Macias A.M."/>
            <person name="Carter-House D."/>
            <person name="Lovett B."/>
            <person name="Kasson L.R."/>
            <person name="Berry K."/>
            <person name="Grigoriev I."/>
            <person name="Chang Y."/>
            <person name="Spatafora J."/>
            <person name="Kasson M.T."/>
        </authorList>
    </citation>
    <scope>NUCLEOTIDE SEQUENCE</scope>
    <source>
        <strain evidence="13">NRRL A-21654</strain>
    </source>
</reference>
<comment type="similarity">
    <text evidence="2">Belongs to the methyltransferase superfamily. HEN1 family.</text>
</comment>
<evidence type="ECO:0000256" key="2">
    <source>
        <dbReference type="ARBA" id="ARBA00009026"/>
    </source>
</evidence>
<dbReference type="SUPFAM" id="SSF53335">
    <property type="entry name" value="S-adenosyl-L-methionine-dependent methyltransferases"/>
    <property type="match status" value="1"/>
</dbReference>
<dbReference type="EMBL" id="JABAYA010000149">
    <property type="protein sequence ID" value="KAF7723524.1"/>
    <property type="molecule type" value="Genomic_DNA"/>
</dbReference>
<evidence type="ECO:0000256" key="11">
    <source>
        <dbReference type="ARBA" id="ARBA00035025"/>
    </source>
</evidence>
<keyword evidence="7" id="KW-0479">Metal-binding</keyword>
<dbReference type="OrthoDB" id="2154311at2759"/>
<comment type="caution">
    <text evidence="13">The sequence shown here is derived from an EMBL/GenBank/DDBJ whole genome shotgun (WGS) entry which is preliminary data.</text>
</comment>
<keyword evidence="6" id="KW-0949">S-adenosyl-L-methionine</keyword>
<dbReference type="InterPro" id="IPR029063">
    <property type="entry name" value="SAM-dependent_MTases_sf"/>
</dbReference>
<dbReference type="GO" id="GO:0005737">
    <property type="term" value="C:cytoplasm"/>
    <property type="evidence" value="ECO:0007669"/>
    <property type="project" value="TreeGrafter"/>
</dbReference>
<evidence type="ECO:0000256" key="9">
    <source>
        <dbReference type="ARBA" id="ARBA00022884"/>
    </source>
</evidence>
<dbReference type="GO" id="GO:0090486">
    <property type="term" value="F:small RNA 2'-O-methyltransferase activity"/>
    <property type="evidence" value="ECO:0007669"/>
    <property type="project" value="UniProtKB-EC"/>
</dbReference>
<dbReference type="AlphaFoldDB" id="A0A8H7BT34"/>
<dbReference type="GO" id="GO:0005634">
    <property type="term" value="C:nucleus"/>
    <property type="evidence" value="ECO:0007669"/>
    <property type="project" value="TreeGrafter"/>
</dbReference>
<name>A0A8H7BT34_9FUNG</name>
<keyword evidence="9" id="KW-0694">RNA-binding</keyword>
<evidence type="ECO:0000256" key="1">
    <source>
        <dbReference type="ARBA" id="ARBA00001946"/>
    </source>
</evidence>
<dbReference type="GO" id="GO:0030422">
    <property type="term" value="P:siRNA processing"/>
    <property type="evidence" value="ECO:0007669"/>
    <property type="project" value="TreeGrafter"/>
</dbReference>
<organism evidence="13 14">
    <name type="scientific">Apophysomyces ossiformis</name>
    <dbReference type="NCBI Taxonomy" id="679940"/>
    <lineage>
        <taxon>Eukaryota</taxon>
        <taxon>Fungi</taxon>
        <taxon>Fungi incertae sedis</taxon>
        <taxon>Mucoromycota</taxon>
        <taxon>Mucoromycotina</taxon>
        <taxon>Mucoromycetes</taxon>
        <taxon>Mucorales</taxon>
        <taxon>Mucorineae</taxon>
        <taxon>Mucoraceae</taxon>
        <taxon>Apophysomyces</taxon>
    </lineage>
</organism>
<evidence type="ECO:0000256" key="12">
    <source>
        <dbReference type="ARBA" id="ARBA00048418"/>
    </source>
</evidence>
<keyword evidence="8" id="KW-0460">Magnesium</keyword>
<evidence type="ECO:0000256" key="4">
    <source>
        <dbReference type="ARBA" id="ARBA00022603"/>
    </source>
</evidence>
<evidence type="ECO:0000256" key="8">
    <source>
        <dbReference type="ARBA" id="ARBA00022842"/>
    </source>
</evidence>
<evidence type="ECO:0000256" key="10">
    <source>
        <dbReference type="ARBA" id="ARBA00023158"/>
    </source>
</evidence>
<evidence type="ECO:0000256" key="3">
    <source>
        <dbReference type="ARBA" id="ARBA00021330"/>
    </source>
</evidence>
<protein>
    <recommendedName>
        <fullName evidence="3">Small RNA 2'-O-methyltransferase</fullName>
        <ecNumber evidence="11">2.1.1.386</ecNumber>
    </recommendedName>
</protein>
<evidence type="ECO:0000256" key="5">
    <source>
        <dbReference type="ARBA" id="ARBA00022679"/>
    </source>
</evidence>
<dbReference type="GO" id="GO:0001510">
    <property type="term" value="P:RNA methylation"/>
    <property type="evidence" value="ECO:0007669"/>
    <property type="project" value="InterPro"/>
</dbReference>
<keyword evidence="4 13" id="KW-0489">Methyltransferase</keyword>
<dbReference type="EC" id="2.1.1.386" evidence="11"/>
<evidence type="ECO:0000313" key="13">
    <source>
        <dbReference type="EMBL" id="KAF7723524.1"/>
    </source>
</evidence>
<dbReference type="PANTHER" id="PTHR21404:SF3">
    <property type="entry name" value="SMALL RNA 2'-O-METHYLTRANSFERASE"/>
    <property type="match status" value="1"/>
</dbReference>
<evidence type="ECO:0000313" key="14">
    <source>
        <dbReference type="Proteomes" id="UP000605846"/>
    </source>
</evidence>
<comment type="cofactor">
    <cofactor evidence="1">
        <name>Mg(2+)</name>
        <dbReference type="ChEBI" id="CHEBI:18420"/>
    </cofactor>
</comment>
<evidence type="ECO:0000256" key="6">
    <source>
        <dbReference type="ARBA" id="ARBA00022691"/>
    </source>
</evidence>
<comment type="catalytic activity">
    <reaction evidence="12">
        <text>small RNA 3'-end nucleotide + S-adenosyl-L-methionine = small RNA 3'-end 2'-O-methylnucleotide + S-adenosyl-L-homocysteine + H(+)</text>
        <dbReference type="Rhea" id="RHEA:37887"/>
        <dbReference type="Rhea" id="RHEA-COMP:10415"/>
        <dbReference type="Rhea" id="RHEA-COMP:10416"/>
        <dbReference type="ChEBI" id="CHEBI:15378"/>
        <dbReference type="ChEBI" id="CHEBI:57856"/>
        <dbReference type="ChEBI" id="CHEBI:59789"/>
        <dbReference type="ChEBI" id="CHEBI:74896"/>
        <dbReference type="ChEBI" id="CHEBI:74898"/>
        <dbReference type="EC" id="2.1.1.386"/>
    </reaction>
</comment>
<proteinExistence type="inferred from homology"/>
<keyword evidence="5 13" id="KW-0808">Transferase</keyword>
<evidence type="ECO:0000256" key="7">
    <source>
        <dbReference type="ARBA" id="ARBA00022723"/>
    </source>
</evidence>